<keyword evidence="1" id="KW-0732">Signal</keyword>
<accession>A0ABP9PMX5</accession>
<evidence type="ECO:0008006" key="4">
    <source>
        <dbReference type="Google" id="ProtNLM"/>
    </source>
</evidence>
<dbReference type="PROSITE" id="PS51318">
    <property type="entry name" value="TAT"/>
    <property type="match status" value="1"/>
</dbReference>
<evidence type="ECO:0000256" key="1">
    <source>
        <dbReference type="SAM" id="SignalP"/>
    </source>
</evidence>
<dbReference type="Proteomes" id="UP001500221">
    <property type="component" value="Unassembled WGS sequence"/>
</dbReference>
<keyword evidence="3" id="KW-1185">Reference proteome</keyword>
<organism evidence="2 3">
    <name type="scientific">Nocardioides marinquilinus</name>
    <dbReference type="NCBI Taxonomy" id="1210400"/>
    <lineage>
        <taxon>Bacteria</taxon>
        <taxon>Bacillati</taxon>
        <taxon>Actinomycetota</taxon>
        <taxon>Actinomycetes</taxon>
        <taxon>Propionibacteriales</taxon>
        <taxon>Nocardioidaceae</taxon>
        <taxon>Nocardioides</taxon>
    </lineage>
</organism>
<evidence type="ECO:0000313" key="2">
    <source>
        <dbReference type="EMBL" id="GAA5149214.1"/>
    </source>
</evidence>
<dbReference type="SUPFAM" id="SSF56219">
    <property type="entry name" value="DNase I-like"/>
    <property type="match status" value="1"/>
</dbReference>
<feature type="chain" id="PRO_5047439149" description="Endonuclease/exonuclease/phosphatase family protein" evidence="1">
    <location>
        <begin position="37"/>
        <end position="281"/>
    </location>
</feature>
<sequence length="281" mass="31195">MTQHLPLVTRRSALAGAAGLAGAAVAGTALAPAAQAADWTDLVVVTANIGRKNLSQREPGIRAVRYGVTRHGETARPLVGFQEIGEGDPGLEEIDWIRGLFGGRFEMAFNNPQARSRRVPVVVPHPFTIVGRRDSFVHEGRKNVTPPRFINEVLIAHKSDPSLRVAVLNTHYVAGAWNADTSQGSEKWRRDRWNEHYDRHRKRVAAYHARGIPVVWTGDVNRDAMPKVHRKERRVFGRGIDQIGWVPGTDGTSIRLRDARVIDMAVDSHNARVGVFQVRRG</sequence>
<evidence type="ECO:0000313" key="3">
    <source>
        <dbReference type="Proteomes" id="UP001500221"/>
    </source>
</evidence>
<dbReference type="InterPro" id="IPR006311">
    <property type="entry name" value="TAT_signal"/>
</dbReference>
<dbReference type="RefSeq" id="WP_345458668.1">
    <property type="nucleotide sequence ID" value="NZ_BAABKG010000003.1"/>
</dbReference>
<gene>
    <name evidence="2" type="ORF">GCM10023340_24180</name>
</gene>
<dbReference type="InterPro" id="IPR036691">
    <property type="entry name" value="Endo/exonu/phosph_ase_sf"/>
</dbReference>
<protein>
    <recommendedName>
        <fullName evidence="4">Endonuclease/exonuclease/phosphatase family protein</fullName>
    </recommendedName>
</protein>
<reference evidence="3" key="1">
    <citation type="journal article" date="2019" name="Int. J. Syst. Evol. Microbiol.">
        <title>The Global Catalogue of Microorganisms (GCM) 10K type strain sequencing project: providing services to taxonomists for standard genome sequencing and annotation.</title>
        <authorList>
            <consortium name="The Broad Institute Genomics Platform"/>
            <consortium name="The Broad Institute Genome Sequencing Center for Infectious Disease"/>
            <person name="Wu L."/>
            <person name="Ma J."/>
        </authorList>
    </citation>
    <scope>NUCLEOTIDE SEQUENCE [LARGE SCALE GENOMIC DNA]</scope>
    <source>
        <strain evidence="3">JCM 18459</strain>
    </source>
</reference>
<dbReference type="EMBL" id="BAABKG010000003">
    <property type="protein sequence ID" value="GAA5149214.1"/>
    <property type="molecule type" value="Genomic_DNA"/>
</dbReference>
<proteinExistence type="predicted"/>
<comment type="caution">
    <text evidence="2">The sequence shown here is derived from an EMBL/GenBank/DDBJ whole genome shotgun (WGS) entry which is preliminary data.</text>
</comment>
<feature type="signal peptide" evidence="1">
    <location>
        <begin position="1"/>
        <end position="36"/>
    </location>
</feature>
<name>A0ABP9PMX5_9ACTN</name>